<organism evidence="1 2">
    <name type="scientific">Castilleja foliolosa</name>
    <dbReference type="NCBI Taxonomy" id="1961234"/>
    <lineage>
        <taxon>Eukaryota</taxon>
        <taxon>Viridiplantae</taxon>
        <taxon>Streptophyta</taxon>
        <taxon>Embryophyta</taxon>
        <taxon>Tracheophyta</taxon>
        <taxon>Spermatophyta</taxon>
        <taxon>Magnoliopsida</taxon>
        <taxon>eudicotyledons</taxon>
        <taxon>Gunneridae</taxon>
        <taxon>Pentapetalae</taxon>
        <taxon>asterids</taxon>
        <taxon>lamiids</taxon>
        <taxon>Lamiales</taxon>
        <taxon>Orobanchaceae</taxon>
        <taxon>Pedicularideae</taxon>
        <taxon>Castillejinae</taxon>
        <taxon>Castilleja</taxon>
    </lineage>
</organism>
<name>A0ABD3CX34_9LAMI</name>
<dbReference type="Proteomes" id="UP001632038">
    <property type="component" value="Unassembled WGS sequence"/>
</dbReference>
<protein>
    <submittedName>
        <fullName evidence="1">Uncharacterized protein</fullName>
    </submittedName>
</protein>
<evidence type="ECO:0000313" key="1">
    <source>
        <dbReference type="EMBL" id="KAL3633220.1"/>
    </source>
</evidence>
<proteinExistence type="predicted"/>
<evidence type="ECO:0000313" key="2">
    <source>
        <dbReference type="Proteomes" id="UP001632038"/>
    </source>
</evidence>
<dbReference type="AlphaFoldDB" id="A0ABD3CX34"/>
<sequence length="37" mass="3825">MAAAISFTVPSQEPSSLASRKLKCSFLGASPIRGLCV</sequence>
<keyword evidence="2" id="KW-1185">Reference proteome</keyword>
<gene>
    <name evidence="1" type="ORF">CASFOL_022747</name>
</gene>
<comment type="caution">
    <text evidence="1">The sequence shown here is derived from an EMBL/GenBank/DDBJ whole genome shotgun (WGS) entry which is preliminary data.</text>
</comment>
<reference evidence="2" key="1">
    <citation type="journal article" date="2024" name="IScience">
        <title>Strigolactones Initiate the Formation of Haustorium-like Structures in Castilleja.</title>
        <authorList>
            <person name="Buerger M."/>
            <person name="Peterson D."/>
            <person name="Chory J."/>
        </authorList>
    </citation>
    <scope>NUCLEOTIDE SEQUENCE [LARGE SCALE GENOMIC DNA]</scope>
</reference>
<accession>A0ABD3CX34</accession>
<dbReference type="EMBL" id="JAVIJP010000030">
    <property type="protein sequence ID" value="KAL3633220.1"/>
    <property type="molecule type" value="Genomic_DNA"/>
</dbReference>